<dbReference type="GO" id="GO:0005634">
    <property type="term" value="C:nucleus"/>
    <property type="evidence" value="ECO:0007669"/>
    <property type="project" value="UniProtKB-SubCell"/>
</dbReference>
<evidence type="ECO:0000313" key="6">
    <source>
        <dbReference type="Proteomes" id="UP001168877"/>
    </source>
</evidence>
<dbReference type="Proteomes" id="UP001168877">
    <property type="component" value="Unassembled WGS sequence"/>
</dbReference>
<comment type="subcellular location">
    <subcellularLocation>
        <location evidence="1">Nucleus</location>
    </subcellularLocation>
</comment>
<evidence type="ECO:0000256" key="2">
    <source>
        <dbReference type="ARBA" id="ARBA00023242"/>
    </source>
</evidence>
<feature type="region of interest" description="Disordered" evidence="3">
    <location>
        <begin position="36"/>
        <end position="65"/>
    </location>
</feature>
<keyword evidence="2" id="KW-0539">Nucleus</keyword>
<reference evidence="5" key="2">
    <citation type="submission" date="2023-06" db="EMBL/GenBank/DDBJ databases">
        <authorList>
            <person name="Swenson N.G."/>
            <person name="Wegrzyn J.L."/>
            <person name="Mcevoy S.L."/>
        </authorList>
    </citation>
    <scope>NUCLEOTIDE SEQUENCE</scope>
    <source>
        <strain evidence="5">NS2018</strain>
        <tissue evidence="5">Leaf</tissue>
    </source>
</reference>
<evidence type="ECO:0000313" key="5">
    <source>
        <dbReference type="EMBL" id="KAK0595450.1"/>
    </source>
</evidence>
<dbReference type="GO" id="GO:0003712">
    <property type="term" value="F:transcription coregulator activity"/>
    <property type="evidence" value="ECO:0007669"/>
    <property type="project" value="InterPro"/>
</dbReference>
<organism evidence="5 6">
    <name type="scientific">Acer saccharum</name>
    <name type="common">Sugar maple</name>
    <dbReference type="NCBI Taxonomy" id="4024"/>
    <lineage>
        <taxon>Eukaryota</taxon>
        <taxon>Viridiplantae</taxon>
        <taxon>Streptophyta</taxon>
        <taxon>Embryophyta</taxon>
        <taxon>Tracheophyta</taxon>
        <taxon>Spermatophyta</taxon>
        <taxon>Magnoliopsida</taxon>
        <taxon>eudicotyledons</taxon>
        <taxon>Gunneridae</taxon>
        <taxon>Pentapetalae</taxon>
        <taxon>rosids</taxon>
        <taxon>malvids</taxon>
        <taxon>Sapindales</taxon>
        <taxon>Sapindaceae</taxon>
        <taxon>Hippocastanoideae</taxon>
        <taxon>Acereae</taxon>
        <taxon>Acer</taxon>
    </lineage>
</organism>
<dbReference type="Gene3D" id="1.10.246.20">
    <property type="entry name" value="Coactivator CBP, KIX domain"/>
    <property type="match status" value="1"/>
</dbReference>
<proteinExistence type="predicted"/>
<dbReference type="Pfam" id="PF16987">
    <property type="entry name" value="KIX_2"/>
    <property type="match status" value="1"/>
</dbReference>
<sequence length="139" mass="16250">MGRRNDVIVLDRLQFLCLKNLPKLRRFCSEAEVASSSDQEKQMLDTPMPFFDGKPTSPLGESSMDADDWRNQLLHHSRQENVMWIMYEEDKVYPQHGFESNISFAAAVEQRIYTTSSNQSDYNSNISLQLERIRMEPDR</sequence>
<dbReference type="InterPro" id="IPR036529">
    <property type="entry name" value="KIX_dom_sf"/>
</dbReference>
<feature type="domain" description="Mediator complex subunit 15 KIX" evidence="4">
    <location>
        <begin position="67"/>
        <end position="134"/>
    </location>
</feature>
<protein>
    <recommendedName>
        <fullName evidence="4">Mediator complex subunit 15 KIX domain-containing protein</fullName>
    </recommendedName>
</protein>
<keyword evidence="6" id="KW-1185">Reference proteome</keyword>
<dbReference type="EMBL" id="JAUESC010000004">
    <property type="protein sequence ID" value="KAK0595450.1"/>
    <property type="molecule type" value="Genomic_DNA"/>
</dbReference>
<accession>A0AA39VX04</accession>
<name>A0AA39VX04_ACESA</name>
<dbReference type="GO" id="GO:0006355">
    <property type="term" value="P:regulation of DNA-templated transcription"/>
    <property type="evidence" value="ECO:0007669"/>
    <property type="project" value="InterPro"/>
</dbReference>
<dbReference type="AlphaFoldDB" id="A0AA39VX04"/>
<dbReference type="InterPro" id="IPR036546">
    <property type="entry name" value="MED15_KIX"/>
</dbReference>
<evidence type="ECO:0000256" key="1">
    <source>
        <dbReference type="ARBA" id="ARBA00004123"/>
    </source>
</evidence>
<reference evidence="5" key="1">
    <citation type="journal article" date="2022" name="Plant J.">
        <title>Strategies of tolerance reflected in two North American maple genomes.</title>
        <authorList>
            <person name="McEvoy S.L."/>
            <person name="Sezen U.U."/>
            <person name="Trouern-Trend A."/>
            <person name="McMahon S.M."/>
            <person name="Schaberg P.G."/>
            <person name="Yang J."/>
            <person name="Wegrzyn J.L."/>
            <person name="Swenson N.G."/>
        </authorList>
    </citation>
    <scope>NUCLEOTIDE SEQUENCE</scope>
    <source>
        <strain evidence="5">NS2018</strain>
    </source>
</reference>
<evidence type="ECO:0000256" key="3">
    <source>
        <dbReference type="SAM" id="MobiDB-lite"/>
    </source>
</evidence>
<evidence type="ECO:0000259" key="4">
    <source>
        <dbReference type="Pfam" id="PF16987"/>
    </source>
</evidence>
<gene>
    <name evidence="5" type="ORF">LWI29_006751</name>
</gene>
<comment type="caution">
    <text evidence="5">The sequence shown here is derived from an EMBL/GenBank/DDBJ whole genome shotgun (WGS) entry which is preliminary data.</text>
</comment>